<name>A0A1V3IDQ0_9PAST</name>
<reference evidence="13 14" key="1">
    <citation type="submission" date="2016-10" db="EMBL/GenBank/DDBJ databases">
        <title>Rodentibacter gen. nov. and new species.</title>
        <authorList>
            <person name="Christensen H."/>
        </authorList>
    </citation>
    <scope>NUCLEOTIDE SEQUENCE [LARGE SCALE GENOMIC DNA]</scope>
    <source>
        <strain evidence="13 14">Ppn418</strain>
    </source>
</reference>
<gene>
    <name evidence="13" type="ORF">BKK47_08785</name>
</gene>
<evidence type="ECO:0000256" key="5">
    <source>
        <dbReference type="ARBA" id="ARBA00023077"/>
    </source>
</evidence>
<keyword evidence="7 8" id="KW-0998">Cell outer membrane</keyword>
<comment type="subcellular location">
    <subcellularLocation>
        <location evidence="1 8">Cell outer membrane</location>
        <topology evidence="1 8">Multi-pass membrane protein</topology>
    </subcellularLocation>
</comment>
<evidence type="ECO:0000256" key="1">
    <source>
        <dbReference type="ARBA" id="ARBA00004571"/>
    </source>
</evidence>
<evidence type="ECO:0000259" key="12">
    <source>
        <dbReference type="Pfam" id="PF07715"/>
    </source>
</evidence>
<evidence type="ECO:0000256" key="6">
    <source>
        <dbReference type="ARBA" id="ARBA00023136"/>
    </source>
</evidence>
<dbReference type="InterPro" id="IPR037066">
    <property type="entry name" value="Plug_dom_sf"/>
</dbReference>
<dbReference type="PROSITE" id="PS52016">
    <property type="entry name" value="TONB_DEPENDENT_REC_3"/>
    <property type="match status" value="1"/>
</dbReference>
<dbReference type="GO" id="GO:0015344">
    <property type="term" value="F:siderophore uptake transmembrane transporter activity"/>
    <property type="evidence" value="ECO:0007669"/>
    <property type="project" value="TreeGrafter"/>
</dbReference>
<dbReference type="PANTHER" id="PTHR32552:SF82">
    <property type="entry name" value="FCUA PROTEIN"/>
    <property type="match status" value="1"/>
</dbReference>
<evidence type="ECO:0000256" key="9">
    <source>
        <dbReference type="RuleBase" id="RU003357"/>
    </source>
</evidence>
<dbReference type="Gene3D" id="2.170.130.10">
    <property type="entry name" value="TonB-dependent receptor, plug domain"/>
    <property type="match status" value="1"/>
</dbReference>
<evidence type="ECO:0000256" key="3">
    <source>
        <dbReference type="ARBA" id="ARBA00022452"/>
    </source>
</evidence>
<dbReference type="InterPro" id="IPR039426">
    <property type="entry name" value="TonB-dep_rcpt-like"/>
</dbReference>
<feature type="domain" description="TonB-dependent receptor-like beta-barrel" evidence="11">
    <location>
        <begin position="273"/>
        <end position="689"/>
    </location>
</feature>
<dbReference type="InterPro" id="IPR036942">
    <property type="entry name" value="Beta-barrel_TonB_sf"/>
</dbReference>
<feature type="chain" id="PRO_5012957119" evidence="10">
    <location>
        <begin position="23"/>
        <end position="723"/>
    </location>
</feature>
<comment type="caution">
    <text evidence="13">The sequence shown here is derived from an EMBL/GenBank/DDBJ whole genome shotgun (WGS) entry which is preliminary data.</text>
</comment>
<feature type="domain" description="TonB-dependent receptor plug" evidence="12">
    <location>
        <begin position="71"/>
        <end position="164"/>
    </location>
</feature>
<dbReference type="Pfam" id="PF07715">
    <property type="entry name" value="Plug"/>
    <property type="match status" value="1"/>
</dbReference>
<sequence length="723" mass="81303">MAFKHSILYTALFTGVSVSVLAETQTDVGSSSEMVLDQVNIVTELEKAKAAGEKQKEIVNLSLLGRQTAFTSPIAVVHYDEKVFENSQQRNLLDGIAKIDSSVMNFGGETNTLSGIYVRGLQLDARQITVNGLPGLYSTYNSPTAAVSSAQLIKGASTAVAGMDPEGAAGSSLNVETKRATDEDINQLGFAWYSNNRLQETFDFGRRFGANKEWGIRLNGKYRDGDTARHNYDERNKELAVGLDYRGEKFRAGIDYMYAKRTTHGGRARIQDIQRLNYRLPSAPNGDTNFVPHWNGQTTQDQTIMGTFEYDLPYNMMLSGGLGYMESRYYGTFGQVRMMDETTYTEQYRLQQLRAMDYHIRTTSGNLKLQGEFETGSINHNWNLAFDAVRRQRDFDQGTVLNQNIYSNLNLYHPQFMTSQQPNKAVTQGATNEKLASYSLAFADTASFIDNTVSLTLGGRFQWIKQHALPYPAKLDRDVRYHESRFSPMVMAAYVPNPNLTFYANYLEDLEPGATDEDTGVMAKPVVSRQIELGVRKNWKDLATTTLSIYQLSRPGVHAKTGQEQGKERNRGIELNIYGNLLNSTLRPSLGITYNQGKLIDYPSFAGPIINGSQVASPRWIAKAAVEWDTPFIRALTLNAAVQYYGKSYQDYSEKFAFPSYTTVDAGAKYVAKLSEQQSLTFRVGVENLFNKSYWQVQRGRYDRSFAVLGMPRTYWANVEYSF</sequence>
<dbReference type="InterPro" id="IPR000531">
    <property type="entry name" value="Beta-barrel_TonB"/>
</dbReference>
<keyword evidence="10" id="KW-0732">Signal</keyword>
<keyword evidence="6 8" id="KW-0472">Membrane</keyword>
<comment type="similarity">
    <text evidence="8 9">Belongs to the TonB-dependent receptor family.</text>
</comment>
<evidence type="ECO:0000256" key="10">
    <source>
        <dbReference type="SAM" id="SignalP"/>
    </source>
</evidence>
<protein>
    <submittedName>
        <fullName evidence="13">Ligand-gated channel protein</fullName>
    </submittedName>
</protein>
<dbReference type="Proteomes" id="UP000189426">
    <property type="component" value="Unassembled WGS sequence"/>
</dbReference>
<dbReference type="AlphaFoldDB" id="A0A1V3IDQ0"/>
<keyword evidence="2 8" id="KW-0813">Transport</keyword>
<organism evidence="13 14">
    <name type="scientific">Rodentibacter mrazii</name>
    <dbReference type="NCBI Taxonomy" id="1908257"/>
    <lineage>
        <taxon>Bacteria</taxon>
        <taxon>Pseudomonadati</taxon>
        <taxon>Pseudomonadota</taxon>
        <taxon>Gammaproteobacteria</taxon>
        <taxon>Pasteurellales</taxon>
        <taxon>Pasteurellaceae</taxon>
        <taxon>Rodentibacter</taxon>
    </lineage>
</organism>
<evidence type="ECO:0000259" key="11">
    <source>
        <dbReference type="Pfam" id="PF00593"/>
    </source>
</evidence>
<dbReference type="STRING" id="1908257.BKK47_08785"/>
<proteinExistence type="inferred from homology"/>
<dbReference type="SUPFAM" id="SSF56935">
    <property type="entry name" value="Porins"/>
    <property type="match status" value="1"/>
</dbReference>
<dbReference type="RefSeq" id="WP_077494504.1">
    <property type="nucleotide sequence ID" value="NZ_MLHG01000056.1"/>
</dbReference>
<dbReference type="CDD" id="cd01347">
    <property type="entry name" value="ligand_gated_channel"/>
    <property type="match status" value="1"/>
</dbReference>
<evidence type="ECO:0000256" key="8">
    <source>
        <dbReference type="PROSITE-ProRule" id="PRU01360"/>
    </source>
</evidence>
<feature type="signal peptide" evidence="10">
    <location>
        <begin position="1"/>
        <end position="22"/>
    </location>
</feature>
<keyword evidence="3 8" id="KW-1134">Transmembrane beta strand</keyword>
<keyword evidence="4 8" id="KW-0812">Transmembrane</keyword>
<dbReference type="PANTHER" id="PTHR32552">
    <property type="entry name" value="FERRICHROME IRON RECEPTOR-RELATED"/>
    <property type="match status" value="1"/>
</dbReference>
<dbReference type="GO" id="GO:0009279">
    <property type="term" value="C:cell outer membrane"/>
    <property type="evidence" value="ECO:0007669"/>
    <property type="project" value="UniProtKB-SubCell"/>
</dbReference>
<accession>A0A1V3IDQ0</accession>
<evidence type="ECO:0000256" key="4">
    <source>
        <dbReference type="ARBA" id="ARBA00022692"/>
    </source>
</evidence>
<dbReference type="Pfam" id="PF00593">
    <property type="entry name" value="TonB_dep_Rec_b-barrel"/>
    <property type="match status" value="1"/>
</dbReference>
<dbReference type="InterPro" id="IPR012910">
    <property type="entry name" value="Plug_dom"/>
</dbReference>
<dbReference type="EMBL" id="MLHG01000056">
    <property type="protein sequence ID" value="OOF38669.1"/>
    <property type="molecule type" value="Genomic_DNA"/>
</dbReference>
<keyword evidence="14" id="KW-1185">Reference proteome</keyword>
<dbReference type="Gene3D" id="2.40.170.20">
    <property type="entry name" value="TonB-dependent receptor, beta-barrel domain"/>
    <property type="match status" value="1"/>
</dbReference>
<keyword evidence="5 9" id="KW-0798">TonB box</keyword>
<evidence type="ECO:0000313" key="14">
    <source>
        <dbReference type="Proteomes" id="UP000189426"/>
    </source>
</evidence>
<evidence type="ECO:0000256" key="7">
    <source>
        <dbReference type="ARBA" id="ARBA00023237"/>
    </source>
</evidence>
<evidence type="ECO:0000313" key="13">
    <source>
        <dbReference type="EMBL" id="OOF38669.1"/>
    </source>
</evidence>
<evidence type="ECO:0000256" key="2">
    <source>
        <dbReference type="ARBA" id="ARBA00022448"/>
    </source>
</evidence>